<dbReference type="Pfam" id="PF26639">
    <property type="entry name" value="Het-6_barrel"/>
    <property type="match status" value="1"/>
</dbReference>
<organism evidence="2 3">
    <name type="scientific">Monosporascus cannonballus</name>
    <dbReference type="NCBI Taxonomy" id="155416"/>
    <lineage>
        <taxon>Eukaryota</taxon>
        <taxon>Fungi</taxon>
        <taxon>Dikarya</taxon>
        <taxon>Ascomycota</taxon>
        <taxon>Pezizomycotina</taxon>
        <taxon>Sordariomycetes</taxon>
        <taxon>Xylariomycetidae</taxon>
        <taxon>Xylariales</taxon>
        <taxon>Xylariales incertae sedis</taxon>
        <taxon>Monosporascus</taxon>
    </lineage>
</organism>
<dbReference type="Pfam" id="PF06985">
    <property type="entry name" value="HET"/>
    <property type="match status" value="1"/>
</dbReference>
<dbReference type="InterPro" id="IPR052895">
    <property type="entry name" value="HetReg/Transcr_Mod"/>
</dbReference>
<evidence type="ECO:0000259" key="1">
    <source>
        <dbReference type="Pfam" id="PF06985"/>
    </source>
</evidence>
<gene>
    <name evidence="2" type="ORF">DL762_006227</name>
</gene>
<sequence length="704" mass="78781">MDQAKPTFQYADVPLHHRDIRIFRLIPPTLDSPEAIKGEIFVTSLDHPCQFTALSYAWGNSGDQKVTIHVNGKDLTITPTLRTALCGVRRDSPLNLWIDQICINQADHEEKKCQVPLMGDIYTLSAQTIAWLGLPSGSTAAAVRYLERVGQNLLSLGFRRMTKQLQEQLLADEEIESAGLTTIPETVRNMKEKLYKLLDAEGNWHELEVLSYLDEFFGAPYFERGWIKQEVALPSSVLFKSGTHTIDGDVLYAGIRFHELHWQRTSKMTRYLLRSPLTPEGKKTMEIMLADRPGRDAADASLVLRARRRIDHDLSTTTLGSILSKFHTPRLSTNGNDHRIIPKFSDDKDRVYGFLGFASDAHTLDIEPQYSNSVSVEQVYVDAARRIIEAGDVDFLFLAHRSAPHRDLPSWVPDLRSVSNAPILTSQTRFSTRPFSAGTGGLKPLRTRSLGSADPAVLVLEGIQVDIITVVGSPWPIGADGQRNHPDAAIPISSVEVLVSWSISTMQQLGNHPLWSTDEQRARRAEAFWRVPVADHEDVGNTRHHSQRSTVELSKAGNKEVCRVLSLYHRVVRCGEPADVVLPLDEEEERSLEGLGAEERAKRRLEIQTDKIKIDGVVAMNYAARLSVLETRRGFLGKEGVVGIGPLEMDVGDVICVIYGATLPVVLRPLENRLYSYVGEVYCDGIMDGEALEWGRESQLFRIR</sequence>
<accession>A0ABY0H2N0</accession>
<proteinExistence type="predicted"/>
<dbReference type="InterPro" id="IPR010730">
    <property type="entry name" value="HET"/>
</dbReference>
<name>A0ABY0H2N0_9PEZI</name>
<protein>
    <recommendedName>
        <fullName evidence="1">Heterokaryon incompatibility domain-containing protein</fullName>
    </recommendedName>
</protein>
<keyword evidence="3" id="KW-1185">Reference proteome</keyword>
<comment type="caution">
    <text evidence="2">The sequence shown here is derived from an EMBL/GenBank/DDBJ whole genome shotgun (WGS) entry which is preliminary data.</text>
</comment>
<dbReference type="PANTHER" id="PTHR24148:SF73">
    <property type="entry name" value="HET DOMAIN PROTEIN (AFU_ORTHOLOGUE AFUA_8G01020)"/>
    <property type="match status" value="1"/>
</dbReference>
<reference evidence="2 3" key="1">
    <citation type="submission" date="2018-06" db="EMBL/GenBank/DDBJ databases">
        <title>Complete Genomes of Monosporascus.</title>
        <authorList>
            <person name="Robinson A.J."/>
            <person name="Natvig D.O."/>
        </authorList>
    </citation>
    <scope>NUCLEOTIDE SEQUENCE [LARGE SCALE GENOMIC DNA]</scope>
    <source>
        <strain evidence="2 3">CBS 609.92</strain>
    </source>
</reference>
<dbReference type="Proteomes" id="UP000294003">
    <property type="component" value="Unassembled WGS sequence"/>
</dbReference>
<evidence type="ECO:0000313" key="2">
    <source>
        <dbReference type="EMBL" id="RYO83248.1"/>
    </source>
</evidence>
<dbReference type="EMBL" id="QJNS01000193">
    <property type="protein sequence ID" value="RYO83248.1"/>
    <property type="molecule type" value="Genomic_DNA"/>
</dbReference>
<dbReference type="PANTHER" id="PTHR24148">
    <property type="entry name" value="ANKYRIN REPEAT DOMAIN-CONTAINING PROTEIN 39 HOMOLOG-RELATED"/>
    <property type="match status" value="1"/>
</dbReference>
<evidence type="ECO:0000313" key="3">
    <source>
        <dbReference type="Proteomes" id="UP000294003"/>
    </source>
</evidence>
<feature type="domain" description="Heterokaryon incompatibility" evidence="1">
    <location>
        <begin position="51"/>
        <end position="230"/>
    </location>
</feature>